<dbReference type="InterPro" id="IPR035892">
    <property type="entry name" value="C2_domain_sf"/>
</dbReference>
<feature type="compositionally biased region" description="Low complexity" evidence="12">
    <location>
        <begin position="166"/>
        <end position="177"/>
    </location>
</feature>
<dbReference type="InterPro" id="IPR044562">
    <property type="entry name" value="CAR1-11"/>
</dbReference>
<dbReference type="GO" id="GO:0009738">
    <property type="term" value="P:abscisic acid-activated signaling pathway"/>
    <property type="evidence" value="ECO:0007669"/>
    <property type="project" value="UniProtKB-KW"/>
</dbReference>
<evidence type="ECO:0000256" key="2">
    <source>
        <dbReference type="ARBA" id="ARBA00004236"/>
    </source>
</evidence>
<dbReference type="PANTHER" id="PTHR45933">
    <property type="entry name" value="PROTEIN C2-DOMAIN ABA-RELATED 4"/>
    <property type="match status" value="1"/>
</dbReference>
<keyword evidence="15" id="KW-1185">Reference proteome</keyword>
<accession>A0A0E0E6U4</accession>
<keyword evidence="5" id="KW-0938">Abscisic acid signaling pathway</keyword>
<dbReference type="SMART" id="SM00239">
    <property type="entry name" value="C2"/>
    <property type="match status" value="2"/>
</dbReference>
<evidence type="ECO:0000256" key="8">
    <source>
        <dbReference type="ARBA" id="ARBA00023121"/>
    </source>
</evidence>
<comment type="subcellular location">
    <subcellularLocation>
        <location evidence="2">Cell membrane</location>
    </subcellularLocation>
    <subcellularLocation>
        <location evidence="1">Nucleus</location>
    </subcellularLocation>
</comment>
<feature type="domain" description="C2" evidence="13">
    <location>
        <begin position="1"/>
        <end position="281"/>
    </location>
</feature>
<evidence type="ECO:0000256" key="7">
    <source>
        <dbReference type="ARBA" id="ARBA00022837"/>
    </source>
</evidence>
<protein>
    <recommendedName>
        <fullName evidence="13">C2 domain-containing protein</fullName>
    </recommendedName>
</protein>
<dbReference type="Gene3D" id="2.60.40.150">
    <property type="entry name" value="C2 domain"/>
    <property type="match status" value="2"/>
</dbReference>
<organism evidence="14">
    <name type="scientific">Oryza meridionalis</name>
    <dbReference type="NCBI Taxonomy" id="40149"/>
    <lineage>
        <taxon>Eukaryota</taxon>
        <taxon>Viridiplantae</taxon>
        <taxon>Streptophyta</taxon>
        <taxon>Embryophyta</taxon>
        <taxon>Tracheophyta</taxon>
        <taxon>Spermatophyta</taxon>
        <taxon>Magnoliopsida</taxon>
        <taxon>Liliopsida</taxon>
        <taxon>Poales</taxon>
        <taxon>Poaceae</taxon>
        <taxon>BOP clade</taxon>
        <taxon>Oryzoideae</taxon>
        <taxon>Oryzeae</taxon>
        <taxon>Oryzinae</taxon>
        <taxon>Oryza</taxon>
    </lineage>
</organism>
<dbReference type="Proteomes" id="UP000008021">
    <property type="component" value="Chromosome 7"/>
</dbReference>
<evidence type="ECO:0000256" key="3">
    <source>
        <dbReference type="ARBA" id="ARBA00022468"/>
    </source>
</evidence>
<dbReference type="AlphaFoldDB" id="A0A0E0E6U4"/>
<keyword evidence="9" id="KW-0472">Membrane</keyword>
<keyword evidence="8" id="KW-0446">Lipid-binding</keyword>
<dbReference type="GO" id="GO:0008289">
    <property type="term" value="F:lipid binding"/>
    <property type="evidence" value="ECO:0007669"/>
    <property type="project" value="UniProtKB-KW"/>
</dbReference>
<evidence type="ECO:0000256" key="9">
    <source>
        <dbReference type="ARBA" id="ARBA00023136"/>
    </source>
</evidence>
<evidence type="ECO:0000256" key="10">
    <source>
        <dbReference type="ARBA" id="ARBA00023242"/>
    </source>
</evidence>
<evidence type="ECO:0000313" key="15">
    <source>
        <dbReference type="Proteomes" id="UP000008021"/>
    </source>
</evidence>
<dbReference type="GO" id="GO:0005886">
    <property type="term" value="C:plasma membrane"/>
    <property type="evidence" value="ECO:0007669"/>
    <property type="project" value="UniProtKB-SubCell"/>
</dbReference>
<feature type="region of interest" description="Disordered" evidence="12">
    <location>
        <begin position="159"/>
        <end position="191"/>
    </location>
</feature>
<keyword evidence="10" id="KW-0539">Nucleus</keyword>
<evidence type="ECO:0000313" key="14">
    <source>
        <dbReference type="EnsemblPlants" id="OMERI07G00150.2"/>
    </source>
</evidence>
<dbReference type="GO" id="GO:0005096">
    <property type="term" value="F:GTPase activator activity"/>
    <property type="evidence" value="ECO:0007669"/>
    <property type="project" value="UniProtKB-KW"/>
</dbReference>
<dbReference type="GO" id="GO:0046872">
    <property type="term" value="F:metal ion binding"/>
    <property type="evidence" value="ECO:0007669"/>
    <property type="project" value="UniProtKB-KW"/>
</dbReference>
<evidence type="ECO:0000256" key="12">
    <source>
        <dbReference type="SAM" id="MobiDB-lite"/>
    </source>
</evidence>
<evidence type="ECO:0000256" key="1">
    <source>
        <dbReference type="ARBA" id="ARBA00004123"/>
    </source>
</evidence>
<dbReference type="PROSITE" id="PS50004">
    <property type="entry name" value="C2"/>
    <property type="match status" value="1"/>
</dbReference>
<dbReference type="GO" id="GO:0005634">
    <property type="term" value="C:nucleus"/>
    <property type="evidence" value="ECO:0007669"/>
    <property type="project" value="UniProtKB-SubCell"/>
</dbReference>
<keyword evidence="4" id="KW-1003">Cell membrane</keyword>
<keyword evidence="7" id="KW-0106">Calcium</keyword>
<keyword evidence="6" id="KW-0479">Metal-binding</keyword>
<reference evidence="14" key="2">
    <citation type="submission" date="2018-05" db="EMBL/GenBank/DDBJ databases">
        <title>OmerRS3 (Oryza meridionalis Reference Sequence Version 3).</title>
        <authorList>
            <person name="Zhang J."/>
            <person name="Kudrna D."/>
            <person name="Lee S."/>
            <person name="Talag J."/>
            <person name="Welchert J."/>
            <person name="Wing R.A."/>
        </authorList>
    </citation>
    <scope>NUCLEOTIDE SEQUENCE [LARGE SCALE GENOMIC DNA]</scope>
    <source>
        <strain evidence="14">cv. OR44</strain>
    </source>
</reference>
<evidence type="ECO:0000256" key="4">
    <source>
        <dbReference type="ARBA" id="ARBA00022475"/>
    </source>
</evidence>
<name>A0A0E0E6U4_9ORYZ</name>
<evidence type="ECO:0000256" key="5">
    <source>
        <dbReference type="ARBA" id="ARBA00022682"/>
    </source>
</evidence>
<evidence type="ECO:0000259" key="13">
    <source>
        <dbReference type="PROSITE" id="PS50004"/>
    </source>
</evidence>
<proteinExistence type="inferred from homology"/>
<dbReference type="CDD" id="cd04038">
    <property type="entry name" value="C2_ArfGAP"/>
    <property type="match status" value="1"/>
</dbReference>
<reference evidence="14" key="1">
    <citation type="submission" date="2015-04" db="UniProtKB">
        <authorList>
            <consortium name="EnsemblPlants"/>
        </authorList>
    </citation>
    <scope>IDENTIFICATION</scope>
</reference>
<keyword evidence="3" id="KW-0343">GTPase activation</keyword>
<dbReference type="PANTHER" id="PTHR45933:SF3">
    <property type="entry name" value="OS07G0108500 PROTEIN"/>
    <property type="match status" value="1"/>
</dbReference>
<dbReference type="HOGENOM" id="CLU_817311_0_0_1"/>
<dbReference type="Gramene" id="OMERI07G00150.2">
    <property type="protein sequence ID" value="OMERI07G00150.2"/>
    <property type="gene ID" value="OMERI07G00150"/>
</dbReference>
<sequence length="340" mass="38274">MSDLPGFLSVRVLRGVNLVSRDAGGSDPYVVLHLDNQKTTNPVWNEELTLAVRNPETPIQLEVFDKDTFSKDDQMGDAEFDIEALMQIVRMDLKDIRSGTVVRTVRPGRQCCLADESHIVWENGQIVQDMLLKLRNVETGVVHLQLKWVNIPDLRVRSDSPSLPQSAADSASAVAASRPPEEQHLFHSSNPSTSKSIILDLRARMRSSSTSSLQKVKTSVKKKSVNPIWHEELTLSIMNPIAPIKLGVFDKDTFSRDDPMGDAEIDLEPFMEVLNMDPENIRNGSIIKTIRPSNQNCLADESHLCWRNGKFVQDIILRLRNVESGELQVQLQWVKIPGRH</sequence>
<dbReference type="Pfam" id="PF00168">
    <property type="entry name" value="C2"/>
    <property type="match status" value="2"/>
</dbReference>
<dbReference type="SUPFAM" id="SSF49562">
    <property type="entry name" value="C2 domain (Calcium/lipid-binding domain, CaLB)"/>
    <property type="match status" value="2"/>
</dbReference>
<evidence type="ECO:0000256" key="11">
    <source>
        <dbReference type="ARBA" id="ARBA00024037"/>
    </source>
</evidence>
<evidence type="ECO:0000256" key="6">
    <source>
        <dbReference type="ARBA" id="ARBA00022723"/>
    </source>
</evidence>
<dbReference type="InterPro" id="IPR000008">
    <property type="entry name" value="C2_dom"/>
</dbReference>
<dbReference type="EnsemblPlants" id="OMERI07G00150.2">
    <property type="protein sequence ID" value="OMERI07G00150.2"/>
    <property type="gene ID" value="OMERI07G00150"/>
</dbReference>
<comment type="similarity">
    <text evidence="11">Belongs to the plant CAR protein family.</text>
</comment>